<reference evidence="2 3" key="1">
    <citation type="submission" date="2021-08" db="EMBL/GenBank/DDBJ databases">
        <title>Novel members of of the genus Stenotrophomonas from differernt environment.</title>
        <authorList>
            <person name="Deng Y."/>
        </authorList>
    </citation>
    <scope>NUCLEOTIDE SEQUENCE [LARGE SCALE GENOMIC DNA]</scope>
    <source>
        <strain evidence="2 3">CPCC 101365</strain>
    </source>
</reference>
<dbReference type="InterPro" id="IPR051606">
    <property type="entry name" value="Polyketide_Oxido-like"/>
</dbReference>
<dbReference type="RefSeq" id="WP_250061301.1">
    <property type="nucleotide sequence ID" value="NZ_JAIKTS010000001.1"/>
</dbReference>
<dbReference type="PANTHER" id="PTHR43355">
    <property type="entry name" value="FLAVIN REDUCTASE (NADPH)"/>
    <property type="match status" value="1"/>
</dbReference>
<dbReference type="Pfam" id="PF13460">
    <property type="entry name" value="NAD_binding_10"/>
    <property type="match status" value="1"/>
</dbReference>
<organism evidence="2 3">
    <name type="scientific">Stenotrophomonas mori</name>
    <dbReference type="NCBI Taxonomy" id="2871096"/>
    <lineage>
        <taxon>Bacteria</taxon>
        <taxon>Pseudomonadati</taxon>
        <taxon>Pseudomonadota</taxon>
        <taxon>Gammaproteobacteria</taxon>
        <taxon>Lysobacterales</taxon>
        <taxon>Lysobacteraceae</taxon>
        <taxon>Stenotrophomonas</taxon>
    </lineage>
</organism>
<dbReference type="Gene3D" id="3.40.50.720">
    <property type="entry name" value="NAD(P)-binding Rossmann-like Domain"/>
    <property type="match status" value="1"/>
</dbReference>
<dbReference type="InterPro" id="IPR036291">
    <property type="entry name" value="NAD(P)-bd_dom_sf"/>
</dbReference>
<sequence>MNIALIGATGFVGRALLDELLARGHEVTALVRDPGRLAARDHLRVVRADAQDATQVRDAVAGSDAVVSAYNAGWDNPDLYRDFLKGAHAIVAGTKAAGVKRYLMVGGAGSLRAADGTQLVDAPDFPPAYRDGARAARDALEALKTEPTLDWTFLSPPVGFHAGGPDTRTGCYRTGGDAPLMAADGPGTISAADLAVALVDELEQPRHPRRRFTVAW</sequence>
<dbReference type="Proteomes" id="UP001431235">
    <property type="component" value="Unassembled WGS sequence"/>
</dbReference>
<protein>
    <submittedName>
        <fullName evidence="2">NAD(P)-dependent oxidoreductase</fullName>
    </submittedName>
</protein>
<feature type="domain" description="NAD(P)-binding" evidence="1">
    <location>
        <begin position="7"/>
        <end position="205"/>
    </location>
</feature>
<proteinExistence type="predicted"/>
<evidence type="ECO:0000313" key="3">
    <source>
        <dbReference type="Proteomes" id="UP001431235"/>
    </source>
</evidence>
<gene>
    <name evidence="2" type="ORF">K5L01_01505</name>
</gene>
<dbReference type="CDD" id="cd05244">
    <property type="entry name" value="BVR-B_like_SDR_a"/>
    <property type="match status" value="1"/>
</dbReference>
<comment type="caution">
    <text evidence="2">The sequence shown here is derived from an EMBL/GenBank/DDBJ whole genome shotgun (WGS) entry which is preliminary data.</text>
</comment>
<keyword evidence="3" id="KW-1185">Reference proteome</keyword>
<dbReference type="InterPro" id="IPR016040">
    <property type="entry name" value="NAD(P)-bd_dom"/>
</dbReference>
<dbReference type="PANTHER" id="PTHR43355:SF2">
    <property type="entry name" value="FLAVIN REDUCTASE (NADPH)"/>
    <property type="match status" value="1"/>
</dbReference>
<name>A0ABT0SDG2_9GAMM</name>
<evidence type="ECO:0000313" key="2">
    <source>
        <dbReference type="EMBL" id="MCL7713337.1"/>
    </source>
</evidence>
<dbReference type="EMBL" id="JAIKTS010000001">
    <property type="protein sequence ID" value="MCL7713337.1"/>
    <property type="molecule type" value="Genomic_DNA"/>
</dbReference>
<accession>A0ABT0SDG2</accession>
<evidence type="ECO:0000259" key="1">
    <source>
        <dbReference type="Pfam" id="PF13460"/>
    </source>
</evidence>
<dbReference type="SUPFAM" id="SSF51735">
    <property type="entry name" value="NAD(P)-binding Rossmann-fold domains"/>
    <property type="match status" value="1"/>
</dbReference>